<gene>
    <name evidence="2" type="ORF">SSLN_LOCUS3177</name>
</gene>
<feature type="domain" description="DAAF9" evidence="1">
    <location>
        <begin position="8"/>
        <end position="94"/>
    </location>
</feature>
<dbReference type="Pfam" id="PF25204">
    <property type="entry name" value="DAAF9_2"/>
    <property type="match status" value="1"/>
</dbReference>
<evidence type="ECO:0000313" key="2">
    <source>
        <dbReference type="EMBL" id="VDL89562.1"/>
    </source>
</evidence>
<proteinExistence type="predicted"/>
<dbReference type="InterPro" id="IPR040342">
    <property type="entry name" value="DNAAF9"/>
</dbReference>
<dbReference type="OrthoDB" id="6259630at2759"/>
<protein>
    <submittedName>
        <fullName evidence="4">ATP-dependent endonuclease</fullName>
    </submittedName>
</protein>
<dbReference type="InterPro" id="IPR057478">
    <property type="entry name" value="DAAF9_2"/>
</dbReference>
<dbReference type="EMBL" id="UYSU01032451">
    <property type="protein sequence ID" value="VDL89562.1"/>
    <property type="molecule type" value="Genomic_DNA"/>
</dbReference>
<accession>A0A183SG29</accession>
<keyword evidence="3" id="KW-1185">Reference proteome</keyword>
<dbReference type="PANTHER" id="PTHR33664">
    <property type="entry name" value="RCG26366"/>
    <property type="match status" value="1"/>
</dbReference>
<dbReference type="PANTHER" id="PTHR33664:SF1">
    <property type="entry name" value="DYNEIN AXONEMAL ASSEMBLY FACTOR 9"/>
    <property type="match status" value="1"/>
</dbReference>
<evidence type="ECO:0000313" key="4">
    <source>
        <dbReference type="WBParaSite" id="SSLN_0000327701-mRNA-1"/>
    </source>
</evidence>
<reference evidence="2 3" key="2">
    <citation type="submission" date="2018-11" db="EMBL/GenBank/DDBJ databases">
        <authorList>
            <consortium name="Pathogen Informatics"/>
        </authorList>
    </citation>
    <scope>NUCLEOTIDE SEQUENCE [LARGE SCALE GENOMIC DNA]</scope>
    <source>
        <strain evidence="2 3">NST_G2</strain>
    </source>
</reference>
<dbReference type="STRING" id="70667.A0A183SG29"/>
<dbReference type="Proteomes" id="UP000275846">
    <property type="component" value="Unassembled WGS sequence"/>
</dbReference>
<reference evidence="4" key="1">
    <citation type="submission" date="2016-06" db="UniProtKB">
        <authorList>
            <consortium name="WormBaseParasite"/>
        </authorList>
    </citation>
    <scope>IDENTIFICATION</scope>
</reference>
<evidence type="ECO:0000313" key="3">
    <source>
        <dbReference type="Proteomes" id="UP000275846"/>
    </source>
</evidence>
<organism evidence="4">
    <name type="scientific">Schistocephalus solidus</name>
    <name type="common">Tapeworm</name>
    <dbReference type="NCBI Taxonomy" id="70667"/>
    <lineage>
        <taxon>Eukaryota</taxon>
        <taxon>Metazoa</taxon>
        <taxon>Spiralia</taxon>
        <taxon>Lophotrochozoa</taxon>
        <taxon>Platyhelminthes</taxon>
        <taxon>Cestoda</taxon>
        <taxon>Eucestoda</taxon>
        <taxon>Diphyllobothriidea</taxon>
        <taxon>Diphyllobothriidae</taxon>
        <taxon>Schistocephalus</taxon>
    </lineage>
</organism>
<evidence type="ECO:0000259" key="1">
    <source>
        <dbReference type="Pfam" id="PF25204"/>
    </source>
</evidence>
<name>A0A183SG29_SCHSO</name>
<dbReference type="WBParaSite" id="SSLN_0000327701-mRNA-1">
    <property type="protein sequence ID" value="SSLN_0000327701-mRNA-1"/>
    <property type="gene ID" value="SSLN_0000327701"/>
</dbReference>
<sequence>MCLMGDEGFILPGLRAFFEQGWSNVILFTSPTSEPESDMQDAVTRAIRLINPRAIIMSAPNGRIKDMGRFDSLLTEDAFDDPKLQRHRLLTFPQEVYPKLASGCGQKSVEMLTEWLKDWLRSAAPQQSLPKEPLSAEKLTPAMLEEIHELYHLCPLPPGWYYTGSQYVHMNGEKSFKHPCFEQFLKEHVEEENARIAKFNKYLVNHPIPDMFS</sequence>
<dbReference type="AlphaFoldDB" id="A0A183SG29"/>